<keyword evidence="1" id="KW-0472">Membrane</keyword>
<evidence type="ECO:0000256" key="1">
    <source>
        <dbReference type="SAM" id="Phobius"/>
    </source>
</evidence>
<protein>
    <submittedName>
        <fullName evidence="3">Acyltransferase</fullName>
    </submittedName>
</protein>
<feature type="transmembrane region" description="Helical" evidence="1">
    <location>
        <begin position="265"/>
        <end position="283"/>
    </location>
</feature>
<feature type="domain" description="Acyltransferase 3" evidence="2">
    <location>
        <begin position="23"/>
        <end position="340"/>
    </location>
</feature>
<proteinExistence type="predicted"/>
<dbReference type="Proteomes" id="UP001321486">
    <property type="component" value="Chromosome"/>
</dbReference>
<name>A0ABN6Y2X7_9MICO</name>
<reference evidence="4" key="1">
    <citation type="journal article" date="2019" name="Int. J. Syst. Evol. Microbiol.">
        <title>The Global Catalogue of Microorganisms (GCM) 10K type strain sequencing project: providing services to taxonomists for standard genome sequencing and annotation.</title>
        <authorList>
            <consortium name="The Broad Institute Genomics Platform"/>
            <consortium name="The Broad Institute Genome Sequencing Center for Infectious Disease"/>
            <person name="Wu L."/>
            <person name="Ma J."/>
        </authorList>
    </citation>
    <scope>NUCLEOTIDE SEQUENCE [LARGE SCALE GENOMIC DNA]</scope>
    <source>
        <strain evidence="4">NBRC 108728</strain>
    </source>
</reference>
<keyword evidence="3" id="KW-0808">Transferase</keyword>
<dbReference type="InterPro" id="IPR050879">
    <property type="entry name" value="Acyltransferase_3"/>
</dbReference>
<feature type="transmembrane region" description="Helical" evidence="1">
    <location>
        <begin position="63"/>
        <end position="84"/>
    </location>
</feature>
<dbReference type="InterPro" id="IPR002656">
    <property type="entry name" value="Acyl_transf_3_dom"/>
</dbReference>
<feature type="transmembrane region" description="Helical" evidence="1">
    <location>
        <begin position="322"/>
        <end position="344"/>
    </location>
</feature>
<dbReference type="PANTHER" id="PTHR23028:SF53">
    <property type="entry name" value="ACYL_TRANSF_3 DOMAIN-CONTAINING PROTEIN"/>
    <property type="match status" value="1"/>
</dbReference>
<evidence type="ECO:0000313" key="3">
    <source>
        <dbReference type="EMBL" id="BDZ51553.1"/>
    </source>
</evidence>
<keyword evidence="1" id="KW-0812">Transmembrane</keyword>
<sequence length="377" mass="41378">MVELSPAVFRPRKPSEVGRPRYAALDAVRFIAAAAVVAFHYTARTTSSWPEPISSIAPGLVRVTKFGYFGVDLFFVVSGFVILMSAWGRPLPAFVASRISRLYPAYWVSVIITAAVLVLFGTVKITAGQVAVNLTMLQSVVGVPEVDGVYWTLWAEMRFYILIGVFLVVGITTKRILIFAGVWPVLSLLAFENNSHLLRIILVAPYAGLFAGGMLLYLIVRNGSTVIAWLLLAANVLMTVPTAGANAASSIFSTTGLHLSSTTTWLVTVGCFAIVALVVLTPLKRWRWRVLTIAGSLTYPLYLLHEEIGYVIIQHLAPHTHWWVAALVAAATALVLAALVHYLVERPFMPMLRRVISRELERSDDGEPKKQESQTVS</sequence>
<dbReference type="GO" id="GO:0016746">
    <property type="term" value="F:acyltransferase activity"/>
    <property type="evidence" value="ECO:0007669"/>
    <property type="project" value="UniProtKB-KW"/>
</dbReference>
<organism evidence="3 4">
    <name type="scientific">Frondihabitans sucicola</name>
    <dbReference type="NCBI Taxonomy" id="1268041"/>
    <lineage>
        <taxon>Bacteria</taxon>
        <taxon>Bacillati</taxon>
        <taxon>Actinomycetota</taxon>
        <taxon>Actinomycetes</taxon>
        <taxon>Micrococcales</taxon>
        <taxon>Microbacteriaceae</taxon>
        <taxon>Frondihabitans</taxon>
    </lineage>
</organism>
<accession>A0ABN6Y2X7</accession>
<dbReference type="RefSeq" id="WP_286344296.1">
    <property type="nucleotide sequence ID" value="NZ_AP027732.1"/>
</dbReference>
<keyword evidence="4" id="KW-1185">Reference proteome</keyword>
<dbReference type="EMBL" id="AP027732">
    <property type="protein sequence ID" value="BDZ51553.1"/>
    <property type="molecule type" value="Genomic_DNA"/>
</dbReference>
<dbReference type="PANTHER" id="PTHR23028">
    <property type="entry name" value="ACETYLTRANSFERASE"/>
    <property type="match status" value="1"/>
</dbReference>
<feature type="transmembrane region" description="Helical" evidence="1">
    <location>
        <begin position="226"/>
        <end position="245"/>
    </location>
</feature>
<keyword evidence="3" id="KW-0012">Acyltransferase</keyword>
<feature type="transmembrane region" description="Helical" evidence="1">
    <location>
        <begin position="197"/>
        <end position="219"/>
    </location>
</feature>
<evidence type="ECO:0000313" key="4">
    <source>
        <dbReference type="Proteomes" id="UP001321486"/>
    </source>
</evidence>
<evidence type="ECO:0000259" key="2">
    <source>
        <dbReference type="Pfam" id="PF01757"/>
    </source>
</evidence>
<feature type="transmembrane region" description="Helical" evidence="1">
    <location>
        <begin position="290"/>
        <end position="316"/>
    </location>
</feature>
<gene>
    <name evidence="3" type="ORF">GCM10025867_37940</name>
</gene>
<keyword evidence="1" id="KW-1133">Transmembrane helix</keyword>
<feature type="transmembrane region" description="Helical" evidence="1">
    <location>
        <begin position="105"/>
        <end position="128"/>
    </location>
</feature>
<dbReference type="Pfam" id="PF01757">
    <property type="entry name" value="Acyl_transf_3"/>
    <property type="match status" value="1"/>
</dbReference>